<keyword evidence="4" id="KW-1185">Reference proteome</keyword>
<feature type="compositionally biased region" description="Basic residues" evidence="1">
    <location>
        <begin position="212"/>
        <end position="225"/>
    </location>
</feature>
<dbReference type="Proteomes" id="UP000005237">
    <property type="component" value="Unassembled WGS sequence"/>
</dbReference>
<feature type="compositionally biased region" description="Low complexity" evidence="1">
    <location>
        <begin position="899"/>
        <end position="908"/>
    </location>
</feature>
<evidence type="ECO:0000256" key="1">
    <source>
        <dbReference type="SAM" id="MobiDB-lite"/>
    </source>
</evidence>
<feature type="domain" description="Edg1 TPR repeats region" evidence="2">
    <location>
        <begin position="276"/>
        <end position="550"/>
    </location>
</feature>
<sequence length="1148" mass="132353">MNSPEESAVRDLNQFTSTVLGGMLDMHGSAAALIRYSFQVRTIRDVVRRGSENPELINQIFDSLNHLVIYLNEEIVNYATKVTQAGMENRHFNELIKRMQLLYEIWLAMTLRAEYQDVELTKHVDASREAIKFIYDTCRGSPRWNDLPDEQKEFFLDIKPEKVVVNLVVEPTLFARDDGVVSSVSHEQAQSDEEGKKKQFVTKTEKVETPPKKKKKRSNTKKNKAHSQQQIIADKIRIEWKTVDGLSESRLEILHKILKTRKNIIGVNLVLVEQLCSEIVSTFVDHQKEDFLEKSREKLMWHLLVSPAFTLQQLLNMCIDNKGYVPLIIRIFRSLPTLFDRQVHVTPLAFEDVKKEKLLITMLHRVFMIGRTTWTSAMQWENAGFMTLSLAKNRKKKEGQNEVEEKAILDSYSLIQFALSELMIDQRKPQKAVETFVRILQRVLANNNNARMLSNYAFENSYRSSGDNKLCTPIILNLMYELLVEYDSVSADISDGAREILKSIGGRLETEAVVFDDDTILYLTEHSFNSAPWWIKYCIYSWFSAALRNPKRQVPSGIYQALPELAKDDFEQIMAEESSTLSQCFLRSLFELGLFDVQLAIDLLHVRSELKIGGTDVVEKIALALVDSYGKKFSRRNGGMNIGNLIKEMLITLDPIRDLVPLKSYSTSYFHSISKIEHILVLFMAARIAKEKQLSAASVGNDEQKNVSYDEVLSLLDVSDHLMDIFCEVTKAHVEKEAAEVAQLKQDAKKLMFSAGVNEEKWKIMLEVDEREQSLILQLTMLYLKCSHFTRLYQKVPIKLQQLMNVTLDKQFDSQKSAAKRVMDDILTEQRKTEVVYAFAERPAEPKESEQEAVQPVKPSEILKPQQQHHRGLESTSAENVMFQMNGGELADFRQGQTNRNYRGNGRRNYSESDRSKAPRPYRGNRWNPVNDTHAFAPREREIVYHKSRYPPNEQYDYQTRNDRRGYDHDKLYFDDRGSSYAADDVRRSQDVRNHSESRESLYDPSSDYPLSRRVPSDSDFSLDDSENRHIDKTLRSLRQFQHRESFSSHPGSSCSPPPQLEAKQPKKGFGAFQHGQHNTSRKQNSHDRKPRYTPISDFEQEEEGKNRLRAGQPEREEIVQAMGSSERSAPPNRGHRQRGGGGLHYFN</sequence>
<feature type="compositionally biased region" description="Basic and acidic residues" evidence="1">
    <location>
        <begin position="960"/>
        <end position="1002"/>
    </location>
</feature>
<dbReference type="Pfam" id="PF24293">
    <property type="entry name" value="TPR_Edg1"/>
    <property type="match status" value="1"/>
</dbReference>
<accession>A0A8R1HW97</accession>
<organism evidence="3 4">
    <name type="scientific">Caenorhabditis japonica</name>
    <dbReference type="NCBI Taxonomy" id="281687"/>
    <lineage>
        <taxon>Eukaryota</taxon>
        <taxon>Metazoa</taxon>
        <taxon>Ecdysozoa</taxon>
        <taxon>Nematoda</taxon>
        <taxon>Chromadorea</taxon>
        <taxon>Rhabditida</taxon>
        <taxon>Rhabditina</taxon>
        <taxon>Rhabditomorpha</taxon>
        <taxon>Rhabditoidea</taxon>
        <taxon>Rhabditidae</taxon>
        <taxon>Peloderinae</taxon>
        <taxon>Caenorhabditis</taxon>
    </lineage>
</organism>
<feature type="region of interest" description="Disordered" evidence="1">
    <location>
        <begin position="1043"/>
        <end position="1148"/>
    </location>
</feature>
<reference evidence="4" key="1">
    <citation type="submission" date="2010-08" db="EMBL/GenBank/DDBJ databases">
        <authorList>
            <consortium name="Caenorhabditis japonica Sequencing Consortium"/>
            <person name="Wilson R.K."/>
        </authorList>
    </citation>
    <scope>NUCLEOTIDE SEQUENCE [LARGE SCALE GENOMIC DNA]</scope>
    <source>
        <strain evidence="4">DF5081</strain>
    </source>
</reference>
<proteinExistence type="predicted"/>
<reference evidence="3" key="2">
    <citation type="submission" date="2022-06" db="UniProtKB">
        <authorList>
            <consortium name="EnsemblMetazoa"/>
        </authorList>
    </citation>
    <scope>IDENTIFICATION</scope>
    <source>
        <strain evidence="3">DF5081</strain>
    </source>
</reference>
<dbReference type="InterPro" id="IPR056581">
    <property type="entry name" value="TPR_Edg1"/>
</dbReference>
<feature type="region of interest" description="Disordered" evidence="1">
    <location>
        <begin position="184"/>
        <end position="229"/>
    </location>
</feature>
<feature type="region of interest" description="Disordered" evidence="1">
    <location>
        <begin position="889"/>
        <end position="1028"/>
    </location>
</feature>
<feature type="compositionally biased region" description="Basic and acidic residues" evidence="1">
    <location>
        <begin position="193"/>
        <end position="211"/>
    </location>
</feature>
<name>A0A8R1HW97_CAEJA</name>
<dbReference type="AlphaFoldDB" id="A0A8R1HW97"/>
<evidence type="ECO:0000259" key="2">
    <source>
        <dbReference type="Pfam" id="PF24293"/>
    </source>
</evidence>
<protein>
    <recommendedName>
        <fullName evidence="2">Edg1 TPR repeats region domain-containing protein</fullName>
    </recommendedName>
</protein>
<feature type="region of interest" description="Disordered" evidence="1">
    <location>
        <begin position="842"/>
        <end position="874"/>
    </location>
</feature>
<evidence type="ECO:0000313" key="4">
    <source>
        <dbReference type="Proteomes" id="UP000005237"/>
    </source>
</evidence>
<evidence type="ECO:0000313" key="3">
    <source>
        <dbReference type="EnsemblMetazoa" id="CJA12806.1"/>
    </source>
</evidence>
<dbReference type="EnsemblMetazoa" id="CJA12806.1">
    <property type="protein sequence ID" value="CJA12806.1"/>
    <property type="gene ID" value="WBGene00132010"/>
</dbReference>